<feature type="compositionally biased region" description="Polar residues" evidence="1">
    <location>
        <begin position="127"/>
        <end position="141"/>
    </location>
</feature>
<feature type="region of interest" description="Disordered" evidence="1">
    <location>
        <begin position="281"/>
        <end position="334"/>
    </location>
</feature>
<feature type="compositionally biased region" description="Polar residues" evidence="1">
    <location>
        <begin position="285"/>
        <end position="309"/>
    </location>
</feature>
<dbReference type="AlphaFoldDB" id="A0A1B8GFR0"/>
<proteinExistence type="predicted"/>
<feature type="region of interest" description="Disordered" evidence="1">
    <location>
        <begin position="109"/>
        <end position="191"/>
    </location>
</feature>
<dbReference type="EMBL" id="KV460241">
    <property type="protein sequence ID" value="OBT94668.1"/>
    <property type="molecule type" value="Genomic_DNA"/>
</dbReference>
<feature type="compositionally biased region" description="Low complexity" evidence="1">
    <location>
        <begin position="39"/>
        <end position="49"/>
    </location>
</feature>
<feature type="region of interest" description="Disordered" evidence="1">
    <location>
        <begin position="204"/>
        <end position="223"/>
    </location>
</feature>
<evidence type="ECO:0000313" key="3">
    <source>
        <dbReference type="Proteomes" id="UP000091956"/>
    </source>
</evidence>
<feature type="region of interest" description="Disordered" evidence="1">
    <location>
        <begin position="26"/>
        <end position="52"/>
    </location>
</feature>
<name>A0A1B8GFR0_9PEZI</name>
<dbReference type="OrthoDB" id="3437983at2759"/>
<gene>
    <name evidence="2" type="ORF">VE01_06171</name>
</gene>
<evidence type="ECO:0000313" key="2">
    <source>
        <dbReference type="EMBL" id="OBT94668.1"/>
    </source>
</evidence>
<dbReference type="Proteomes" id="UP000091956">
    <property type="component" value="Unassembled WGS sequence"/>
</dbReference>
<sequence length="334" mass="36354">MGFHGYGGSELDHSDCLIYPCSECRRQRGQPHPSVRSGNTSTNPTSNPNDRWSRVNVFGYENSDSNAANRATGADTYTAADNTEDLSGGFHRLVISDGDCTLRDEMRQSGFRIPPTPENASLRHTEGSQNRSQVAGFQHLNQPEPGDGRSRLSDEDRALRDEMRRSGFRIPSVSDDPALSRPDGGQDRNKSAGFQAQNQYQANNGGFTAATGSVPHGSYPAPSPCSSTSTCVCQSNFGQQCGCSPNSNPEMLKYSNDIIAPWASEHPTTEDTLRRVLRNRWLASQGRSQESAGNPQTSNQPESSAQGATGRSAVPRIRLARPDGSEMEFDETYD</sequence>
<evidence type="ECO:0000256" key="1">
    <source>
        <dbReference type="SAM" id="MobiDB-lite"/>
    </source>
</evidence>
<dbReference type="RefSeq" id="XP_018128401.1">
    <property type="nucleotide sequence ID" value="XM_018275624.1"/>
</dbReference>
<keyword evidence="3" id="KW-1185">Reference proteome</keyword>
<protein>
    <submittedName>
        <fullName evidence="2">Uncharacterized protein</fullName>
    </submittedName>
</protein>
<dbReference type="GeneID" id="28839557"/>
<accession>A0A1B8GFR0</accession>
<reference evidence="2 3" key="1">
    <citation type="submission" date="2016-03" db="EMBL/GenBank/DDBJ databases">
        <title>Comparative genomics of Pseudogymnoascus destructans, the fungus causing white-nose syndrome of bats.</title>
        <authorList>
            <person name="Palmer J.M."/>
            <person name="Drees K.P."/>
            <person name="Foster J.T."/>
            <person name="Lindner D.L."/>
        </authorList>
    </citation>
    <scope>NUCLEOTIDE SEQUENCE [LARGE SCALE GENOMIC DNA]</scope>
    <source>
        <strain evidence="2 3">UAMH 10579</strain>
    </source>
</reference>
<feature type="compositionally biased region" description="Acidic residues" evidence="1">
    <location>
        <begin position="325"/>
        <end position="334"/>
    </location>
</feature>
<organism evidence="2 3">
    <name type="scientific">Pseudogymnoascus verrucosus</name>
    <dbReference type="NCBI Taxonomy" id="342668"/>
    <lineage>
        <taxon>Eukaryota</taxon>
        <taxon>Fungi</taxon>
        <taxon>Dikarya</taxon>
        <taxon>Ascomycota</taxon>
        <taxon>Pezizomycotina</taxon>
        <taxon>Leotiomycetes</taxon>
        <taxon>Thelebolales</taxon>
        <taxon>Thelebolaceae</taxon>
        <taxon>Pseudogymnoascus</taxon>
    </lineage>
</organism>
<reference evidence="3" key="2">
    <citation type="journal article" date="2018" name="Nat. Commun.">
        <title>Extreme sensitivity to ultraviolet light in the fungal pathogen causing white-nose syndrome of bats.</title>
        <authorList>
            <person name="Palmer J.M."/>
            <person name="Drees K.P."/>
            <person name="Foster J.T."/>
            <person name="Lindner D.L."/>
        </authorList>
    </citation>
    <scope>NUCLEOTIDE SEQUENCE [LARGE SCALE GENOMIC DNA]</scope>
    <source>
        <strain evidence="3">UAMH 10579</strain>
    </source>
</reference>
<feature type="compositionally biased region" description="Basic and acidic residues" evidence="1">
    <location>
        <begin position="146"/>
        <end position="165"/>
    </location>
</feature>